<dbReference type="AlphaFoldDB" id="A0A0B4XMX2"/>
<accession>A0A0B4XMX2</accession>
<proteinExistence type="predicted"/>
<dbReference type="Proteomes" id="UP000006764">
    <property type="component" value="Chromosome"/>
</dbReference>
<dbReference type="OrthoDB" id="5566524at2"/>
<feature type="signal peptide" evidence="1">
    <location>
        <begin position="1"/>
        <end position="26"/>
    </location>
</feature>
<feature type="chain" id="PRO_5002097320" description="Peptidoglycan-binding protein CsiV" evidence="1">
    <location>
        <begin position="27"/>
        <end position="223"/>
    </location>
</feature>
<dbReference type="EMBL" id="CP004387">
    <property type="protein sequence ID" value="AJD48436.1"/>
    <property type="molecule type" value="Genomic_DNA"/>
</dbReference>
<keyword evidence="3" id="KW-1185">Reference proteome</keyword>
<evidence type="ECO:0000313" key="2">
    <source>
        <dbReference type="EMBL" id="AJD48436.1"/>
    </source>
</evidence>
<dbReference type="InterPro" id="IPR021241">
    <property type="entry name" value="CsiV"/>
</dbReference>
<name>A0A0B4XMX2_9GAMM</name>
<evidence type="ECO:0000256" key="1">
    <source>
        <dbReference type="SAM" id="SignalP"/>
    </source>
</evidence>
<dbReference type="Pfam" id="PF10972">
    <property type="entry name" value="CsiV"/>
    <property type="match status" value="1"/>
</dbReference>
<sequence>MNFRATPLRRLALAVLALGLSAQAFAGWYQVEVMIIAHNSTATGESSRELPYPDYPADAVLLGIAEAPHLPEQASTALQDAVANGGWQAGTDALTLTEMGRRMTESSKYRVLFHQRWRQPVDDGAMAVPVYLEGGEPTPVPVVLNGDLLPDDAPHPATEPELQGTLQLSLSRSLQVDTDLWLAGTNSEGMRYFSPMRESRRLGEGELHYLDSPRLGVLIRVTP</sequence>
<dbReference type="STRING" id="391936.S7S_10120"/>
<gene>
    <name evidence="2" type="ORF">S7S_10120</name>
</gene>
<dbReference type="HOGENOM" id="CLU_072067_1_0_6"/>
<protein>
    <recommendedName>
        <fullName evidence="4">Peptidoglycan-binding protein CsiV</fullName>
    </recommendedName>
</protein>
<reference evidence="2 3" key="1">
    <citation type="journal article" date="2012" name="J. Bacteriol.">
        <title>Genome sequence of an alkane-degrading bacterium, Alcanivorax pacificus type strain W11-5, isolated from deep sea sediment.</title>
        <authorList>
            <person name="Lai Q."/>
            <person name="Shao Z."/>
        </authorList>
    </citation>
    <scope>NUCLEOTIDE SEQUENCE [LARGE SCALE GENOMIC DNA]</scope>
    <source>
        <strain evidence="2 3">W11-5</strain>
    </source>
</reference>
<dbReference type="KEGG" id="apac:S7S_10120"/>
<dbReference type="RefSeq" id="WP_008735280.1">
    <property type="nucleotide sequence ID" value="NZ_CP004387.1"/>
</dbReference>
<keyword evidence="1" id="KW-0732">Signal</keyword>
<organism evidence="2 3">
    <name type="scientific">Isoalcanivorax pacificus W11-5</name>
    <dbReference type="NCBI Taxonomy" id="391936"/>
    <lineage>
        <taxon>Bacteria</taxon>
        <taxon>Pseudomonadati</taxon>
        <taxon>Pseudomonadota</taxon>
        <taxon>Gammaproteobacteria</taxon>
        <taxon>Oceanospirillales</taxon>
        <taxon>Alcanivoracaceae</taxon>
        <taxon>Isoalcanivorax</taxon>
    </lineage>
</organism>
<evidence type="ECO:0000313" key="3">
    <source>
        <dbReference type="Proteomes" id="UP000006764"/>
    </source>
</evidence>
<evidence type="ECO:0008006" key="4">
    <source>
        <dbReference type="Google" id="ProtNLM"/>
    </source>
</evidence>